<sequence length="353" mass="40330">MSEDTPASAAGSKRICQQCQETQFKYKCPACEIRTCSLQCANAHKEATGCTGKRDKTVFVPRKEYNANNMYSDFGFLQELSQEQNNANRDRKKTEKEAKSGMINHRHMVRMAKSKRDITVITMSPNLKRHKVNRSNWNQKKRELYWSLELVWMLENFSPIKTIEHAFLDTCCLGDLFRVYKDQAQATATETATDAVDKDEENEQKTTPMTTTTTTILKGENDRQYRFKSSIDKSSMEAIVGQLKSLGLDQGNIDDAGKLVWLHKVLLQSAKTPTYRIIDPLQPLYTQLRFQTVLEHPSIEIHSKIPKISLDGNPITILPMITEDPAFKKLEPENEESINQSVETNNEQNTNAE</sequence>
<dbReference type="GO" id="GO:0070761">
    <property type="term" value="C:pre-snoRNP complex"/>
    <property type="evidence" value="ECO:0007669"/>
    <property type="project" value="TreeGrafter"/>
</dbReference>
<accession>A0A9W7ZLN5</accession>
<evidence type="ECO:0000256" key="5">
    <source>
        <dbReference type="ARBA" id="ARBA00049598"/>
    </source>
</evidence>
<dbReference type="Gene3D" id="3.30.60.190">
    <property type="match status" value="1"/>
</dbReference>
<dbReference type="GO" id="GO:0008270">
    <property type="term" value="F:zinc ion binding"/>
    <property type="evidence" value="ECO:0007669"/>
    <property type="project" value="UniProtKB-UniRule"/>
</dbReference>
<evidence type="ECO:0000256" key="6">
    <source>
        <dbReference type="ARBA" id="ARBA00049654"/>
    </source>
</evidence>
<reference evidence="10" key="1">
    <citation type="submission" date="2022-07" db="EMBL/GenBank/DDBJ databases">
        <title>Phylogenomic reconstructions and comparative analyses of Kickxellomycotina fungi.</title>
        <authorList>
            <person name="Reynolds N.K."/>
            <person name="Stajich J.E."/>
            <person name="Barry K."/>
            <person name="Grigoriev I.V."/>
            <person name="Crous P."/>
            <person name="Smith M.E."/>
        </authorList>
    </citation>
    <scope>NUCLEOTIDE SEQUENCE</scope>
    <source>
        <strain evidence="10">NBRC 100468</strain>
    </source>
</reference>
<feature type="region of interest" description="Disordered" evidence="8">
    <location>
        <begin position="332"/>
        <end position="353"/>
    </location>
</feature>
<dbReference type="PANTHER" id="PTHR13483">
    <property type="entry name" value="BOX C_D SNORNA PROTEIN 1-RELATED"/>
    <property type="match status" value="1"/>
</dbReference>
<evidence type="ECO:0000259" key="9">
    <source>
        <dbReference type="PROSITE" id="PS51083"/>
    </source>
</evidence>
<dbReference type="EMBL" id="JANBPU010000512">
    <property type="protein sequence ID" value="KAJ1910898.1"/>
    <property type="molecule type" value="Genomic_DNA"/>
</dbReference>
<name>A0A9W7ZLN5_9FUNG</name>
<evidence type="ECO:0000313" key="11">
    <source>
        <dbReference type="Proteomes" id="UP001150538"/>
    </source>
</evidence>
<evidence type="ECO:0000256" key="1">
    <source>
        <dbReference type="ARBA" id="ARBA00022553"/>
    </source>
</evidence>
<proteinExistence type="inferred from homology"/>
<dbReference type="InterPro" id="IPR007529">
    <property type="entry name" value="Znf_HIT"/>
</dbReference>
<keyword evidence="2" id="KW-0479">Metal-binding</keyword>
<dbReference type="GO" id="GO:0048254">
    <property type="term" value="P:snoRNA localization"/>
    <property type="evidence" value="ECO:0007669"/>
    <property type="project" value="TreeGrafter"/>
</dbReference>
<feature type="compositionally biased region" description="Polar residues" evidence="8">
    <location>
        <begin position="337"/>
        <end position="353"/>
    </location>
</feature>
<comment type="similarity">
    <text evidence="6">Belongs to the BCD1 family.</text>
</comment>
<dbReference type="Pfam" id="PF04438">
    <property type="entry name" value="zf-HIT"/>
    <property type="match status" value="1"/>
</dbReference>
<dbReference type="GO" id="GO:0000492">
    <property type="term" value="P:box C/D snoRNP assembly"/>
    <property type="evidence" value="ECO:0007669"/>
    <property type="project" value="TreeGrafter"/>
</dbReference>
<evidence type="ECO:0000313" key="10">
    <source>
        <dbReference type="EMBL" id="KAJ1910898.1"/>
    </source>
</evidence>
<dbReference type="Proteomes" id="UP001150538">
    <property type="component" value="Unassembled WGS sequence"/>
</dbReference>
<dbReference type="InterPro" id="IPR057721">
    <property type="entry name" value="BCD1_alpha/beta"/>
</dbReference>
<dbReference type="OrthoDB" id="272357at2759"/>
<keyword evidence="11" id="KW-1185">Reference proteome</keyword>
<keyword evidence="3 7" id="KW-0863">Zinc-finger</keyword>
<keyword evidence="1" id="KW-0597">Phosphoprotein</keyword>
<evidence type="ECO:0000256" key="8">
    <source>
        <dbReference type="SAM" id="MobiDB-lite"/>
    </source>
</evidence>
<comment type="function">
    <text evidence="5">Required for box C/D snoRNAs accumulation involved in snoRNA processing, snoRNA transport to the nucleolus and ribosome biogenesis.</text>
</comment>
<keyword evidence="4" id="KW-0862">Zinc</keyword>
<dbReference type="AlphaFoldDB" id="A0A9W7ZLN5"/>
<dbReference type="CDD" id="cd23023">
    <property type="entry name" value="zf-HIT_BCD1"/>
    <property type="match status" value="1"/>
</dbReference>
<dbReference type="GO" id="GO:0005634">
    <property type="term" value="C:nucleus"/>
    <property type="evidence" value="ECO:0007669"/>
    <property type="project" value="TreeGrafter"/>
</dbReference>
<evidence type="ECO:0000256" key="4">
    <source>
        <dbReference type="ARBA" id="ARBA00022833"/>
    </source>
</evidence>
<dbReference type="GO" id="GO:0000463">
    <property type="term" value="P:maturation of LSU-rRNA from tricistronic rRNA transcript (SSU-rRNA, 5.8S rRNA, LSU-rRNA)"/>
    <property type="evidence" value="ECO:0007669"/>
    <property type="project" value="TreeGrafter"/>
</dbReference>
<dbReference type="Pfam" id="PF25790">
    <property type="entry name" value="BCD1"/>
    <property type="match status" value="1"/>
</dbReference>
<gene>
    <name evidence="10" type="primary">BCD1</name>
    <name evidence="10" type="ORF">H4219_006096</name>
</gene>
<protein>
    <submittedName>
        <fullName evidence="10">Box C/D snoRNA accumulation</fullName>
    </submittedName>
</protein>
<dbReference type="PROSITE" id="PS51083">
    <property type="entry name" value="ZF_HIT"/>
    <property type="match status" value="1"/>
</dbReference>
<comment type="caution">
    <text evidence="10">The sequence shown here is derived from an EMBL/GenBank/DDBJ whole genome shotgun (WGS) entry which is preliminary data.</text>
</comment>
<evidence type="ECO:0000256" key="3">
    <source>
        <dbReference type="ARBA" id="ARBA00022771"/>
    </source>
</evidence>
<evidence type="ECO:0000256" key="7">
    <source>
        <dbReference type="PROSITE-ProRule" id="PRU00453"/>
    </source>
</evidence>
<dbReference type="SUPFAM" id="SSF144232">
    <property type="entry name" value="HIT/MYND zinc finger-like"/>
    <property type="match status" value="1"/>
</dbReference>
<dbReference type="PANTHER" id="PTHR13483:SF3">
    <property type="entry name" value="BOX C_D SNORNA PROTEIN 1"/>
    <property type="match status" value="1"/>
</dbReference>
<dbReference type="InterPro" id="IPR051639">
    <property type="entry name" value="BCD1"/>
</dbReference>
<evidence type="ECO:0000256" key="2">
    <source>
        <dbReference type="ARBA" id="ARBA00022723"/>
    </source>
</evidence>
<feature type="domain" description="HIT-type" evidence="9">
    <location>
        <begin position="16"/>
        <end position="50"/>
    </location>
</feature>
<organism evidence="10 11">
    <name type="scientific">Mycoemilia scoparia</name>
    <dbReference type="NCBI Taxonomy" id="417184"/>
    <lineage>
        <taxon>Eukaryota</taxon>
        <taxon>Fungi</taxon>
        <taxon>Fungi incertae sedis</taxon>
        <taxon>Zoopagomycota</taxon>
        <taxon>Kickxellomycotina</taxon>
        <taxon>Kickxellomycetes</taxon>
        <taxon>Kickxellales</taxon>
        <taxon>Kickxellaceae</taxon>
        <taxon>Mycoemilia</taxon>
    </lineage>
</organism>